<keyword evidence="2" id="KW-1185">Reference proteome</keyword>
<sequence>MPRQPHQLDVALGLTFKPATGMNPIEIAVDIDLQQDCGKVRPDTPLQQDQHLQTQVHPRVHLRNVDHSHWVFFGRTAFTGSVFGQRQHLEGSADIQDFNLRRVLFCFRKHGRLFQHNRSVAVLQCLADTLALSGTR</sequence>
<proteinExistence type="predicted"/>
<protein>
    <submittedName>
        <fullName evidence="1">Uncharacterized protein</fullName>
    </submittedName>
</protein>
<reference evidence="1 2" key="1">
    <citation type="journal article" date="2018" name="Syst. Appl. Microbiol.">
        <title>Pseudomonas silesiensis sp. nov. strain A3T isolated from a biological pesticide sewage treatment plant and analysis of the complete genome sequence.</title>
        <authorList>
            <person name="Kaminski M.A."/>
            <person name="Furmanczyk E.M."/>
            <person name="Sobczak A."/>
            <person name="Dziembowski A."/>
            <person name="Lipinski L."/>
        </authorList>
    </citation>
    <scope>NUCLEOTIDE SEQUENCE [LARGE SCALE GENOMIC DNA]</scope>
    <source>
        <strain evidence="1 2">A3</strain>
    </source>
</reference>
<dbReference type="KEGG" id="psil:PMA3_25655"/>
<dbReference type="Proteomes" id="UP000078354">
    <property type="component" value="Chromosome"/>
</dbReference>
<evidence type="ECO:0000313" key="2">
    <source>
        <dbReference type="Proteomes" id="UP000078354"/>
    </source>
</evidence>
<organism evidence="1 2">
    <name type="scientific">Pseudomonas silesiensis</name>
    <dbReference type="NCBI Taxonomy" id="1853130"/>
    <lineage>
        <taxon>Bacteria</taxon>
        <taxon>Pseudomonadati</taxon>
        <taxon>Pseudomonadota</taxon>
        <taxon>Gammaproteobacteria</taxon>
        <taxon>Pseudomonadales</taxon>
        <taxon>Pseudomonadaceae</taxon>
        <taxon>Pseudomonas</taxon>
    </lineage>
</organism>
<evidence type="ECO:0000313" key="1">
    <source>
        <dbReference type="EMBL" id="ANJ58375.1"/>
    </source>
</evidence>
<name>A0A191YZP3_9PSED</name>
<dbReference type="EMBL" id="CP014870">
    <property type="protein sequence ID" value="ANJ58375.1"/>
    <property type="molecule type" value="Genomic_DNA"/>
</dbReference>
<accession>A0A191YZP3</accession>
<dbReference type="AlphaFoldDB" id="A0A191YZP3"/>
<gene>
    <name evidence="1" type="ORF">PMA3_25655</name>
</gene>